<accession>A0ABY5UZ32</accession>
<evidence type="ECO:0000256" key="4">
    <source>
        <dbReference type="ARBA" id="ARBA00023172"/>
    </source>
</evidence>
<evidence type="ECO:0000313" key="8">
    <source>
        <dbReference type="Proteomes" id="UP001059295"/>
    </source>
</evidence>
<protein>
    <submittedName>
        <fullName evidence="7">DNA recombination protein RmuC</fullName>
    </submittedName>
</protein>
<evidence type="ECO:0000313" key="7">
    <source>
        <dbReference type="EMBL" id="UWN57201.1"/>
    </source>
</evidence>
<name>A0ABY5UZ32_9BACT</name>
<feature type="compositionally biased region" description="Acidic residues" evidence="6">
    <location>
        <begin position="427"/>
        <end position="442"/>
    </location>
</feature>
<comment type="similarity">
    <text evidence="2">Belongs to the RmuC family.</text>
</comment>
<feature type="region of interest" description="Disordered" evidence="6">
    <location>
        <begin position="421"/>
        <end position="458"/>
    </location>
</feature>
<reference evidence="7" key="1">
    <citation type="journal article" date="2022" name="Cell">
        <title>Design, construction, and in vivo augmentation of a complex gut microbiome.</title>
        <authorList>
            <person name="Cheng A.G."/>
            <person name="Ho P.Y."/>
            <person name="Aranda-Diaz A."/>
            <person name="Jain S."/>
            <person name="Yu F.B."/>
            <person name="Meng X."/>
            <person name="Wang M."/>
            <person name="Iakiviak M."/>
            <person name="Nagashima K."/>
            <person name="Zhao A."/>
            <person name="Murugkar P."/>
            <person name="Patil A."/>
            <person name="Atabakhsh K."/>
            <person name="Weakley A."/>
            <person name="Yan J."/>
            <person name="Brumbaugh A.R."/>
            <person name="Higginbottom S."/>
            <person name="Dimas A."/>
            <person name="Shiver A.L."/>
            <person name="Deutschbauer A."/>
            <person name="Neff N."/>
            <person name="Sonnenburg J.L."/>
            <person name="Huang K.C."/>
            <person name="Fischbach M.A."/>
        </authorList>
    </citation>
    <scope>NUCLEOTIDE SEQUENCE</scope>
    <source>
        <strain evidence="7">AP11</strain>
    </source>
</reference>
<evidence type="ECO:0000256" key="1">
    <source>
        <dbReference type="ARBA" id="ARBA00003416"/>
    </source>
</evidence>
<dbReference type="PANTHER" id="PTHR30563:SF0">
    <property type="entry name" value="DNA RECOMBINATION PROTEIN RMUC"/>
    <property type="match status" value="1"/>
</dbReference>
<keyword evidence="8" id="KW-1185">Reference proteome</keyword>
<evidence type="ECO:0000256" key="5">
    <source>
        <dbReference type="SAM" id="Coils"/>
    </source>
</evidence>
<dbReference type="Pfam" id="PF02646">
    <property type="entry name" value="RmuC"/>
    <property type="match status" value="1"/>
</dbReference>
<dbReference type="EMBL" id="CP102294">
    <property type="protein sequence ID" value="UWN57201.1"/>
    <property type="molecule type" value="Genomic_DNA"/>
</dbReference>
<dbReference type="PANTHER" id="PTHR30563">
    <property type="entry name" value="DNA RECOMBINATION PROTEIN RMUC"/>
    <property type="match status" value="1"/>
</dbReference>
<evidence type="ECO:0000256" key="3">
    <source>
        <dbReference type="ARBA" id="ARBA00023054"/>
    </source>
</evidence>
<feature type="coiled-coil region" evidence="5">
    <location>
        <begin position="48"/>
        <end position="94"/>
    </location>
</feature>
<comment type="function">
    <text evidence="1">Involved in DNA recombination.</text>
</comment>
<proteinExistence type="inferred from homology"/>
<dbReference type="GeneID" id="82890071"/>
<evidence type="ECO:0000256" key="6">
    <source>
        <dbReference type="SAM" id="MobiDB-lite"/>
    </source>
</evidence>
<dbReference type="InterPro" id="IPR003798">
    <property type="entry name" value="DNA_recombination_RmuC"/>
</dbReference>
<keyword evidence="4" id="KW-0233">DNA recombination</keyword>
<evidence type="ECO:0000256" key="2">
    <source>
        <dbReference type="ARBA" id="ARBA00009840"/>
    </source>
</evidence>
<sequence length="458" mass="51884">MLYAFVLLVGLAVGALVVAGLVHRPAARRWAETERGLRAEAETRNAELNALTRDAAGSSAQRQALEKELAELKAERERERARRAEEIAALEQQQRLAFKNLANEILDEKSRQFKQSNRESLESLLNPFREQIEGFRKRVDEVYKGEIEQHSLLKNEICRLREANLRMSEEADNLTRALKGNSKVQGDWGEMLLETILDSSHLTKGIHYETQHNLKDEQGNNLRPDVILKLPEGKRIVIDSKVSLTAYVAYTESATPEEASRAVKDHLRSVRAHVDELSGKCYQALLDRTRSESPDFVIMFVPSEPAFLLAMQQDASLWGYAYNKKVIVSSPTNLFALLKIVDDLWKRDMQSRNARKIADEGGKLYDKFVGFAETLLDLGKSISASSEKYEKAIKQLKTGQGNLIRRTERLRELGVKATKSLPNQLSDYDEEDERTEIETVTENEDKNGEESASVPNVR</sequence>
<gene>
    <name evidence="7" type="ORF">NQ491_00015</name>
</gene>
<organism evidence="7 8">
    <name type="scientific">Alistipes ihumii AP11</name>
    <dbReference type="NCBI Taxonomy" id="1211813"/>
    <lineage>
        <taxon>Bacteria</taxon>
        <taxon>Pseudomonadati</taxon>
        <taxon>Bacteroidota</taxon>
        <taxon>Bacteroidia</taxon>
        <taxon>Bacteroidales</taxon>
        <taxon>Rikenellaceae</taxon>
        <taxon>Alistipes</taxon>
    </lineage>
</organism>
<dbReference type="RefSeq" id="WP_019245429.1">
    <property type="nucleotide sequence ID" value="NZ_CAPH01000007.1"/>
</dbReference>
<keyword evidence="3 5" id="KW-0175">Coiled coil</keyword>
<dbReference type="Proteomes" id="UP001059295">
    <property type="component" value="Chromosome"/>
</dbReference>